<proteinExistence type="predicted"/>
<evidence type="ECO:0000313" key="3">
    <source>
        <dbReference type="Proteomes" id="UP001161247"/>
    </source>
</evidence>
<reference evidence="2" key="1">
    <citation type="submission" date="2023-03" db="EMBL/GenBank/DDBJ databases">
        <authorList>
            <person name="Julca I."/>
        </authorList>
    </citation>
    <scope>NUCLEOTIDE SEQUENCE</scope>
</reference>
<evidence type="ECO:0000313" key="2">
    <source>
        <dbReference type="EMBL" id="CAI9114809.1"/>
    </source>
</evidence>
<dbReference type="Proteomes" id="UP001161247">
    <property type="component" value="Chromosome 8"/>
</dbReference>
<sequence length="218" mass="24500">MAGLVGGVKEVEVGRFWNCRTLSARVWVRVEDPLVPGFYFSVGGVEGFGYSVRMNVYINCVGDVEGVHDDASFKMYTAVIRAHRYMLERRFTRFPESYVQEFNVRYLQNQMGWMANGFRYELILAGGSLTPLMLEARRNDENGEVSHRRQPRLGNNDQASGSARSLDFDEGTSTSPRRRGRSGTMHSQNLAGWLIESPDNARKHISSNGGGHLDEGIT</sequence>
<dbReference type="AlphaFoldDB" id="A0AAV1E6S2"/>
<accession>A0AAV1E6S2</accession>
<name>A0AAV1E6S2_OLDCO</name>
<keyword evidence="3" id="KW-1185">Reference proteome</keyword>
<dbReference type="EMBL" id="OX459125">
    <property type="protein sequence ID" value="CAI9114809.1"/>
    <property type="molecule type" value="Genomic_DNA"/>
</dbReference>
<gene>
    <name evidence="2" type="ORF">OLC1_LOCUS21451</name>
</gene>
<feature type="compositionally biased region" description="Polar residues" evidence="1">
    <location>
        <begin position="153"/>
        <end position="163"/>
    </location>
</feature>
<protein>
    <submittedName>
        <fullName evidence="2">OLC1v1015615C1</fullName>
    </submittedName>
</protein>
<evidence type="ECO:0000256" key="1">
    <source>
        <dbReference type="SAM" id="MobiDB-lite"/>
    </source>
</evidence>
<feature type="region of interest" description="Disordered" evidence="1">
    <location>
        <begin position="140"/>
        <end position="186"/>
    </location>
</feature>
<organism evidence="2 3">
    <name type="scientific">Oldenlandia corymbosa var. corymbosa</name>
    <dbReference type="NCBI Taxonomy" id="529605"/>
    <lineage>
        <taxon>Eukaryota</taxon>
        <taxon>Viridiplantae</taxon>
        <taxon>Streptophyta</taxon>
        <taxon>Embryophyta</taxon>
        <taxon>Tracheophyta</taxon>
        <taxon>Spermatophyta</taxon>
        <taxon>Magnoliopsida</taxon>
        <taxon>eudicotyledons</taxon>
        <taxon>Gunneridae</taxon>
        <taxon>Pentapetalae</taxon>
        <taxon>asterids</taxon>
        <taxon>lamiids</taxon>
        <taxon>Gentianales</taxon>
        <taxon>Rubiaceae</taxon>
        <taxon>Rubioideae</taxon>
        <taxon>Spermacoceae</taxon>
        <taxon>Hedyotis-Oldenlandia complex</taxon>
        <taxon>Oldenlandia</taxon>
    </lineage>
</organism>